<sequence>MQEVDVAAIFVWHEEGEEERREEEEERGKRKEERKEERGKEKRHRVKPFNHTETNTGGRKSRMDVRGWLEVRSMNNSSVLLTCAGEPQTPPKKKQ</sequence>
<protein>
    <submittedName>
        <fullName evidence="2">Uncharacterized protein</fullName>
    </submittedName>
</protein>
<accession>A0A4Z2F9Z3</accession>
<gene>
    <name evidence="2" type="ORF">EYF80_052657</name>
</gene>
<organism evidence="2 3">
    <name type="scientific">Liparis tanakae</name>
    <name type="common">Tanaka's snailfish</name>
    <dbReference type="NCBI Taxonomy" id="230148"/>
    <lineage>
        <taxon>Eukaryota</taxon>
        <taxon>Metazoa</taxon>
        <taxon>Chordata</taxon>
        <taxon>Craniata</taxon>
        <taxon>Vertebrata</taxon>
        <taxon>Euteleostomi</taxon>
        <taxon>Actinopterygii</taxon>
        <taxon>Neopterygii</taxon>
        <taxon>Teleostei</taxon>
        <taxon>Neoteleostei</taxon>
        <taxon>Acanthomorphata</taxon>
        <taxon>Eupercaria</taxon>
        <taxon>Perciformes</taxon>
        <taxon>Cottioidei</taxon>
        <taxon>Cottales</taxon>
        <taxon>Liparidae</taxon>
        <taxon>Liparis</taxon>
    </lineage>
</organism>
<feature type="compositionally biased region" description="Acidic residues" evidence="1">
    <location>
        <begin position="15"/>
        <end position="25"/>
    </location>
</feature>
<dbReference type="AlphaFoldDB" id="A0A4Z2F9Z3"/>
<comment type="caution">
    <text evidence="2">The sequence shown here is derived from an EMBL/GenBank/DDBJ whole genome shotgun (WGS) entry which is preliminary data.</text>
</comment>
<dbReference type="EMBL" id="SRLO01001524">
    <property type="protein sequence ID" value="TNN37172.1"/>
    <property type="molecule type" value="Genomic_DNA"/>
</dbReference>
<evidence type="ECO:0000313" key="2">
    <source>
        <dbReference type="EMBL" id="TNN37172.1"/>
    </source>
</evidence>
<dbReference type="Proteomes" id="UP000314294">
    <property type="component" value="Unassembled WGS sequence"/>
</dbReference>
<proteinExistence type="predicted"/>
<feature type="region of interest" description="Disordered" evidence="1">
    <location>
        <begin position="1"/>
        <end position="64"/>
    </location>
</feature>
<feature type="compositionally biased region" description="Basic and acidic residues" evidence="1">
    <location>
        <begin position="26"/>
        <end position="40"/>
    </location>
</feature>
<keyword evidence="3" id="KW-1185">Reference proteome</keyword>
<feature type="region of interest" description="Disordered" evidence="1">
    <location>
        <begin position="76"/>
        <end position="95"/>
    </location>
</feature>
<evidence type="ECO:0000256" key="1">
    <source>
        <dbReference type="SAM" id="MobiDB-lite"/>
    </source>
</evidence>
<reference evidence="2 3" key="1">
    <citation type="submission" date="2019-03" db="EMBL/GenBank/DDBJ databases">
        <title>First draft genome of Liparis tanakae, snailfish: a comprehensive survey of snailfish specific genes.</title>
        <authorList>
            <person name="Kim W."/>
            <person name="Song I."/>
            <person name="Jeong J.-H."/>
            <person name="Kim D."/>
            <person name="Kim S."/>
            <person name="Ryu S."/>
            <person name="Song J.Y."/>
            <person name="Lee S.K."/>
        </authorList>
    </citation>
    <scope>NUCLEOTIDE SEQUENCE [LARGE SCALE GENOMIC DNA]</scope>
    <source>
        <tissue evidence="2">Muscle</tissue>
    </source>
</reference>
<name>A0A4Z2F9Z3_9TELE</name>
<evidence type="ECO:0000313" key="3">
    <source>
        <dbReference type="Proteomes" id="UP000314294"/>
    </source>
</evidence>